<dbReference type="Pfam" id="PF22561">
    <property type="entry name" value="HisKin-conflict"/>
    <property type="match status" value="1"/>
</dbReference>
<organism evidence="2 3">
    <name type="scientific">Bergeyella porcorum</name>
    <dbReference type="NCBI Taxonomy" id="1735111"/>
    <lineage>
        <taxon>Bacteria</taxon>
        <taxon>Pseudomonadati</taxon>
        <taxon>Bacteroidota</taxon>
        <taxon>Flavobacteriia</taxon>
        <taxon>Flavobacteriales</taxon>
        <taxon>Weeksellaceae</taxon>
        <taxon>Bergeyella</taxon>
    </lineage>
</organism>
<feature type="domain" description="Histidine Kinase" evidence="1">
    <location>
        <begin position="55"/>
        <end position="331"/>
    </location>
</feature>
<protein>
    <recommendedName>
        <fullName evidence="1">Histidine Kinase domain-containing protein</fullName>
    </recommendedName>
</protein>
<reference evidence="2" key="1">
    <citation type="submission" date="2023-10" db="EMBL/GenBank/DDBJ databases">
        <title>Characterization and whole genome sequencing of a novel strain of Bergeyella porcorum QD2021 isolated from pig.</title>
        <authorList>
            <person name="Liu G."/>
            <person name="Chen C."/>
            <person name="Han X."/>
        </authorList>
    </citation>
    <scope>NUCLEOTIDE SEQUENCE</scope>
    <source>
        <strain evidence="2">QD2021</strain>
    </source>
</reference>
<evidence type="ECO:0000313" key="3">
    <source>
        <dbReference type="Proteomes" id="UP001432059"/>
    </source>
</evidence>
<dbReference type="Proteomes" id="UP001432059">
    <property type="component" value="Chromosome"/>
</dbReference>
<sequence length="331" mass="39753">MKSERVKNFIQEFIKIGKLTQQQKDKMIELFVREIAQKSYTSEKELKSSNNLQGKPHKPKDTFNFLLNFSNSNFIKYLTHRFNSEVPDYDCFINELKKEFEKEQKKYPNVSDKVLARIRQFAFEENPKWYIYTANEKIDFEIGWSTEKFKKWYNEHKKHPADDDFWNREMIIPFKESVELRTGNLLKMIKSIQDQYNVFEIKTNNLEQAEFYTNVDMLHQAFQKIFGCIKDNAVKNFQFEVKITFEKAEEMNTISITHIGSECKRKSDYKFEKGDFNDLKNNLWGIGNLEIEAKFEDGYFRKYILTDDTKKINEIEKITSIEGFTYILKFY</sequence>
<accession>A0AAU0EYE7</accession>
<dbReference type="KEGG" id="bpor:BPO_0509"/>
<evidence type="ECO:0000259" key="1">
    <source>
        <dbReference type="Pfam" id="PF22561"/>
    </source>
</evidence>
<dbReference type="InterPro" id="IPR054731">
    <property type="entry name" value="HisKin-conflict"/>
</dbReference>
<keyword evidence="3" id="KW-1185">Reference proteome</keyword>
<name>A0AAU0EYE7_9FLAO</name>
<dbReference type="AlphaFoldDB" id="A0AAU0EYE7"/>
<gene>
    <name evidence="2" type="ORF">BPO_0509</name>
</gene>
<proteinExistence type="predicted"/>
<dbReference type="EMBL" id="CP136426">
    <property type="protein sequence ID" value="WOC51156.1"/>
    <property type="molecule type" value="Genomic_DNA"/>
</dbReference>
<evidence type="ECO:0000313" key="2">
    <source>
        <dbReference type="EMBL" id="WOC51156.1"/>
    </source>
</evidence>